<accession>A0A218Z9Z6</accession>
<reference evidence="3 4" key="1">
    <citation type="submission" date="2017-04" db="EMBL/GenBank/DDBJ databases">
        <title>Draft genome sequence of Marssonina coronaria NL1: causal agent of apple blotch.</title>
        <authorList>
            <person name="Cheng Q."/>
        </authorList>
    </citation>
    <scope>NUCLEOTIDE SEQUENCE [LARGE SCALE GENOMIC DNA]</scope>
    <source>
        <strain evidence="3 4">NL1</strain>
    </source>
</reference>
<protein>
    <submittedName>
        <fullName evidence="3">Uncharacterized protein</fullName>
    </submittedName>
</protein>
<dbReference type="InParanoid" id="A0A218Z9Z6"/>
<feature type="region of interest" description="Disordered" evidence="2">
    <location>
        <begin position="352"/>
        <end position="375"/>
    </location>
</feature>
<comment type="caution">
    <text evidence="3">The sequence shown here is derived from an EMBL/GenBank/DDBJ whole genome shotgun (WGS) entry which is preliminary data.</text>
</comment>
<evidence type="ECO:0000256" key="1">
    <source>
        <dbReference type="SAM" id="Coils"/>
    </source>
</evidence>
<keyword evidence="1" id="KW-0175">Coiled coil</keyword>
<feature type="coiled-coil region" evidence="1">
    <location>
        <begin position="265"/>
        <end position="292"/>
    </location>
</feature>
<dbReference type="Proteomes" id="UP000242519">
    <property type="component" value="Unassembled WGS sequence"/>
</dbReference>
<gene>
    <name evidence="3" type="ORF">B2J93_4090</name>
</gene>
<sequence length="427" mass="48589">MDPFSIVVGAVALTETANKLAGALTDRYKAFSSAPKQMVEIAGQITLCAGLVDVFAKSVDGTGRSFPRMFESDAASLVQQCRAVLSEIDAMVPHGSAKPDYQQRLRYAFRDEKRIIKHQDRLKQIQHMFMFMTTCWMYQLAPPQQTRQLASFNATDIPRMGFQDPQHFPMQLDLKGFGEDSMGISYEATLTLTPSTQSQLGSGVRLEKERTERNRIHEEEAPRLGKITLSEAQEEILENMRRSPYFSLELLRSPIEETERYRSTEPDYEKRLASLEIEAKKLEDAKNGERRNAKVQEYREFEPTSREEAKKNVGSLISQWLSDDYKAPDNEFYPAYSEPDGRLKDGYSTPTPRTPIETYSPIDHRSSDPFEPSEIDFGHVIPASSRRSFSQGSSSPPLRRAVGVCDWRCDGCDGKVFIPNRIYLSRY</sequence>
<evidence type="ECO:0000313" key="4">
    <source>
        <dbReference type="Proteomes" id="UP000242519"/>
    </source>
</evidence>
<evidence type="ECO:0000256" key="2">
    <source>
        <dbReference type="SAM" id="MobiDB-lite"/>
    </source>
</evidence>
<dbReference type="OrthoDB" id="661148at2759"/>
<keyword evidence="4" id="KW-1185">Reference proteome</keyword>
<dbReference type="AlphaFoldDB" id="A0A218Z9Z6"/>
<organism evidence="3 4">
    <name type="scientific">Diplocarpon coronariae</name>
    <dbReference type="NCBI Taxonomy" id="2795749"/>
    <lineage>
        <taxon>Eukaryota</taxon>
        <taxon>Fungi</taxon>
        <taxon>Dikarya</taxon>
        <taxon>Ascomycota</taxon>
        <taxon>Pezizomycotina</taxon>
        <taxon>Leotiomycetes</taxon>
        <taxon>Helotiales</taxon>
        <taxon>Drepanopezizaceae</taxon>
        <taxon>Diplocarpon</taxon>
    </lineage>
</organism>
<dbReference type="EMBL" id="MZNU01000093">
    <property type="protein sequence ID" value="OWP04808.1"/>
    <property type="molecule type" value="Genomic_DNA"/>
</dbReference>
<name>A0A218Z9Z6_9HELO</name>
<proteinExistence type="predicted"/>
<evidence type="ECO:0000313" key="3">
    <source>
        <dbReference type="EMBL" id="OWP04808.1"/>
    </source>
</evidence>